<accession>A0ACB9PP13</accession>
<proteinExistence type="predicted"/>
<reference evidence="1 2" key="1">
    <citation type="journal article" date="2022" name="DNA Res.">
        <title>Chromosomal-level genome assembly of the orchid tree Bauhinia variegata (Leguminosae; Cercidoideae) supports the allotetraploid origin hypothesis of Bauhinia.</title>
        <authorList>
            <person name="Zhong Y."/>
            <person name="Chen Y."/>
            <person name="Zheng D."/>
            <person name="Pang J."/>
            <person name="Liu Y."/>
            <person name="Luo S."/>
            <person name="Meng S."/>
            <person name="Qian L."/>
            <person name="Wei D."/>
            <person name="Dai S."/>
            <person name="Zhou R."/>
        </authorList>
    </citation>
    <scope>NUCLEOTIDE SEQUENCE [LARGE SCALE GENOMIC DNA]</scope>
    <source>
        <strain evidence="1">BV-YZ2020</strain>
    </source>
</reference>
<name>A0ACB9PP13_BAUVA</name>
<evidence type="ECO:0000313" key="2">
    <source>
        <dbReference type="Proteomes" id="UP000828941"/>
    </source>
</evidence>
<evidence type="ECO:0000313" key="1">
    <source>
        <dbReference type="EMBL" id="KAI4349802.1"/>
    </source>
</evidence>
<gene>
    <name evidence="1" type="ORF">L6164_010356</name>
</gene>
<keyword evidence="2" id="KW-1185">Reference proteome</keyword>
<protein>
    <submittedName>
        <fullName evidence="1">Uncharacterized protein</fullName>
    </submittedName>
</protein>
<sequence length="383" mass="42866">MEQESFLSSQTRSQLQPIIQHRDLSFSASQSLDDLVFIQEIQREQQSSGGQLLAPNAPKKKLCRCKTAPAMVIFRELKPNTPESPKPQPASSSIIRQGICLLIIYLSIGVAIYSFNRDHFSGVETHPVIDALYFCIVTMCTIGYGDIAPLTPVSKVFACIFVLVGIGFIDILLSGLVNYVLDLQESMILTGLQIGAQRHQEGFSARNYIVDVAKGRMRIRLKVGLALGVVVLCIGVGSLVLYFVEDLNWIDSIYLSVMSVTTVGYGDRAFKTLPGRLFAAIWLLFSTLMVARAFLYLAEARIDKRHRRIAKWVLHRDMTVDDLLAADINNTGFISKSEYVIFKLKEMGKIREKDILQVCDQFSKLDRTNCGKITLLHILEGRP</sequence>
<dbReference type="Proteomes" id="UP000828941">
    <property type="component" value="Chromosome 4"/>
</dbReference>
<dbReference type="EMBL" id="CM039429">
    <property type="protein sequence ID" value="KAI4349802.1"/>
    <property type="molecule type" value="Genomic_DNA"/>
</dbReference>
<organism evidence="1 2">
    <name type="scientific">Bauhinia variegata</name>
    <name type="common">Purple orchid tree</name>
    <name type="synonym">Phanera variegata</name>
    <dbReference type="NCBI Taxonomy" id="167791"/>
    <lineage>
        <taxon>Eukaryota</taxon>
        <taxon>Viridiplantae</taxon>
        <taxon>Streptophyta</taxon>
        <taxon>Embryophyta</taxon>
        <taxon>Tracheophyta</taxon>
        <taxon>Spermatophyta</taxon>
        <taxon>Magnoliopsida</taxon>
        <taxon>eudicotyledons</taxon>
        <taxon>Gunneridae</taxon>
        <taxon>Pentapetalae</taxon>
        <taxon>rosids</taxon>
        <taxon>fabids</taxon>
        <taxon>Fabales</taxon>
        <taxon>Fabaceae</taxon>
        <taxon>Cercidoideae</taxon>
        <taxon>Cercideae</taxon>
        <taxon>Bauhiniinae</taxon>
        <taxon>Bauhinia</taxon>
    </lineage>
</organism>
<comment type="caution">
    <text evidence="1">The sequence shown here is derived from an EMBL/GenBank/DDBJ whole genome shotgun (WGS) entry which is preliminary data.</text>
</comment>